<dbReference type="GO" id="GO:0003904">
    <property type="term" value="F:deoxyribodipyrimidine photo-lyase activity"/>
    <property type="evidence" value="ECO:0007669"/>
    <property type="project" value="TreeGrafter"/>
</dbReference>
<feature type="binding site" evidence="2">
    <location>
        <begin position="15"/>
        <end position="19"/>
    </location>
    <ligand>
        <name>FAD</name>
        <dbReference type="ChEBI" id="CHEBI:57692"/>
    </ligand>
</feature>
<comment type="cofactor">
    <cofactor evidence="2">
        <name>FAD</name>
        <dbReference type="ChEBI" id="CHEBI:57692"/>
    </cofactor>
    <text evidence="2">Binds 1 FAD per subunit.</text>
</comment>
<evidence type="ECO:0000256" key="2">
    <source>
        <dbReference type="PIRSR" id="PIRSR602081-1"/>
    </source>
</evidence>
<dbReference type="GO" id="GO:0005634">
    <property type="term" value="C:nucleus"/>
    <property type="evidence" value="ECO:0007669"/>
    <property type="project" value="TreeGrafter"/>
</dbReference>
<organism evidence="3 4">
    <name type="scientific">Tripterygium wilfordii</name>
    <name type="common">Thunder God vine</name>
    <dbReference type="NCBI Taxonomy" id="458696"/>
    <lineage>
        <taxon>Eukaryota</taxon>
        <taxon>Viridiplantae</taxon>
        <taxon>Streptophyta</taxon>
        <taxon>Embryophyta</taxon>
        <taxon>Tracheophyta</taxon>
        <taxon>Spermatophyta</taxon>
        <taxon>Magnoliopsida</taxon>
        <taxon>eudicotyledons</taxon>
        <taxon>Gunneridae</taxon>
        <taxon>Pentapetalae</taxon>
        <taxon>rosids</taxon>
        <taxon>fabids</taxon>
        <taxon>Celastrales</taxon>
        <taxon>Celastraceae</taxon>
        <taxon>Tripterygium</taxon>
    </lineage>
</organism>
<keyword evidence="2" id="KW-0274">FAD</keyword>
<accession>A0A7J7DFC3</accession>
<sequence>MECSKNSREADSATSSFLSPHLHFGEVSVRKAFHLVRIKQVLWANEENKAGEESVNLFLKSIGLREYSRYMSFNHP</sequence>
<dbReference type="Gene3D" id="1.25.40.80">
    <property type="match status" value="1"/>
</dbReference>
<dbReference type="PANTHER" id="PTHR11455:SF50">
    <property type="entry name" value="CRYPTOCHROME-1"/>
    <property type="match status" value="1"/>
</dbReference>
<dbReference type="GO" id="GO:0005737">
    <property type="term" value="C:cytoplasm"/>
    <property type="evidence" value="ECO:0007669"/>
    <property type="project" value="TreeGrafter"/>
</dbReference>
<name>A0A7J7DFC3_TRIWF</name>
<dbReference type="EMBL" id="JAAARO010000007">
    <property type="protein sequence ID" value="KAF5745023.1"/>
    <property type="molecule type" value="Genomic_DNA"/>
</dbReference>
<dbReference type="InterPro" id="IPR002081">
    <property type="entry name" value="Cryptochrome/DNA_photolyase_1"/>
</dbReference>
<feature type="binding site" evidence="2">
    <location>
        <position position="58"/>
    </location>
    <ligand>
        <name>FAD</name>
        <dbReference type="ChEBI" id="CHEBI:57692"/>
    </ligand>
</feature>
<proteinExistence type="inferred from homology"/>
<reference evidence="3 4" key="1">
    <citation type="journal article" date="2020" name="Nat. Commun.">
        <title>Genome of Tripterygium wilfordii and identification of cytochrome P450 involved in triptolide biosynthesis.</title>
        <authorList>
            <person name="Tu L."/>
            <person name="Su P."/>
            <person name="Zhang Z."/>
            <person name="Gao L."/>
            <person name="Wang J."/>
            <person name="Hu T."/>
            <person name="Zhou J."/>
            <person name="Zhang Y."/>
            <person name="Zhao Y."/>
            <person name="Liu Y."/>
            <person name="Song Y."/>
            <person name="Tong Y."/>
            <person name="Lu Y."/>
            <person name="Yang J."/>
            <person name="Xu C."/>
            <person name="Jia M."/>
            <person name="Peters R.J."/>
            <person name="Huang L."/>
            <person name="Gao W."/>
        </authorList>
    </citation>
    <scope>NUCLEOTIDE SEQUENCE [LARGE SCALE GENOMIC DNA]</scope>
    <source>
        <strain evidence="4">cv. XIE 37</strain>
        <tissue evidence="3">Leaf</tissue>
    </source>
</reference>
<dbReference type="GO" id="GO:0071949">
    <property type="term" value="F:FAD binding"/>
    <property type="evidence" value="ECO:0007669"/>
    <property type="project" value="TreeGrafter"/>
</dbReference>
<dbReference type="GO" id="GO:0043153">
    <property type="term" value="P:entrainment of circadian clock by photoperiod"/>
    <property type="evidence" value="ECO:0007669"/>
    <property type="project" value="TreeGrafter"/>
</dbReference>
<keyword evidence="4" id="KW-1185">Reference proteome</keyword>
<dbReference type="Proteomes" id="UP000593562">
    <property type="component" value="Unassembled WGS sequence"/>
</dbReference>
<comment type="caution">
    <text evidence="3">The sequence shown here is derived from an EMBL/GenBank/DDBJ whole genome shotgun (WGS) entry which is preliminary data.</text>
</comment>
<dbReference type="GO" id="GO:0003677">
    <property type="term" value="F:DNA binding"/>
    <property type="evidence" value="ECO:0007669"/>
    <property type="project" value="TreeGrafter"/>
</dbReference>
<dbReference type="InParanoid" id="A0A7J7DFC3"/>
<dbReference type="InterPro" id="IPR036134">
    <property type="entry name" value="Crypto/Photolyase_FAD-like_sf"/>
</dbReference>
<dbReference type="SUPFAM" id="SSF48173">
    <property type="entry name" value="Cryptochrome/photolyase FAD-binding domain"/>
    <property type="match status" value="1"/>
</dbReference>
<keyword evidence="2" id="KW-0285">Flavoprotein</keyword>
<gene>
    <name evidence="3" type="ORF">HS088_TW07G00604</name>
</gene>
<protein>
    <submittedName>
        <fullName evidence="3">Cry1-1</fullName>
    </submittedName>
</protein>
<evidence type="ECO:0000313" key="4">
    <source>
        <dbReference type="Proteomes" id="UP000593562"/>
    </source>
</evidence>
<dbReference type="PANTHER" id="PTHR11455">
    <property type="entry name" value="CRYPTOCHROME"/>
    <property type="match status" value="1"/>
</dbReference>
<evidence type="ECO:0000313" key="3">
    <source>
        <dbReference type="EMBL" id="KAF5745023.1"/>
    </source>
</evidence>
<dbReference type="AlphaFoldDB" id="A0A7J7DFC3"/>
<dbReference type="GO" id="GO:0032922">
    <property type="term" value="P:circadian regulation of gene expression"/>
    <property type="evidence" value="ECO:0007669"/>
    <property type="project" value="TreeGrafter"/>
</dbReference>
<evidence type="ECO:0000256" key="1">
    <source>
        <dbReference type="ARBA" id="ARBA00005862"/>
    </source>
</evidence>
<comment type="similarity">
    <text evidence="1">Belongs to the DNA photolyase class-1 family.</text>
</comment>